<keyword evidence="5 6" id="KW-0472">Membrane</keyword>
<evidence type="ECO:0000256" key="1">
    <source>
        <dbReference type="ARBA" id="ARBA00004141"/>
    </source>
</evidence>
<organism evidence="8 9">
    <name type="scientific">Pseudodonghicola flavimaris</name>
    <dbReference type="NCBI Taxonomy" id="3050036"/>
    <lineage>
        <taxon>Bacteria</taxon>
        <taxon>Pseudomonadati</taxon>
        <taxon>Pseudomonadota</taxon>
        <taxon>Alphaproteobacteria</taxon>
        <taxon>Rhodobacterales</taxon>
        <taxon>Paracoccaceae</taxon>
        <taxon>Pseudodonghicola</taxon>
    </lineage>
</organism>
<feature type="transmembrane region" description="Helical" evidence="6">
    <location>
        <begin position="249"/>
        <end position="268"/>
    </location>
</feature>
<feature type="transmembrane region" description="Helical" evidence="6">
    <location>
        <begin position="192"/>
        <end position="214"/>
    </location>
</feature>
<evidence type="ECO:0000313" key="8">
    <source>
        <dbReference type="EMBL" id="MDK3016905.1"/>
    </source>
</evidence>
<sequence>MATSLTSHRPALAITLKLSAICLFSIMSALIKATADDVPPGEAVFFRSFFAIPVILVWIAARGELRSGLVAQRPIVHFWRGLIGTSAMGLTFSGLGLLPLPEVTAIGYATPILTLILAAVMLGERIRMIRLSAVAIGLVGVLIMLWPRLGGTTSGQGAATLGAFLILGATSLRALVQIHIRKMVETERTSAIVFYFSATAAGLALLTMPFGWVVPRGETLALLILAGLIGGGAQILVTSSYRFGPASMLAPYEYASMLFAILIGYVWFKEVPTLIMLSGAALVIAGNILVIWREHQLGLERSRARAVSDPKA</sequence>
<dbReference type="InterPro" id="IPR000620">
    <property type="entry name" value="EamA_dom"/>
</dbReference>
<comment type="similarity">
    <text evidence="2">Belongs to the drug/metabolite transporter (DMT) superfamily. 10 TMS drug/metabolite exporter (DME) (TC 2.A.7.3) family.</text>
</comment>
<dbReference type="InterPro" id="IPR037185">
    <property type="entry name" value="EmrE-like"/>
</dbReference>
<evidence type="ECO:0000256" key="4">
    <source>
        <dbReference type="ARBA" id="ARBA00022989"/>
    </source>
</evidence>
<gene>
    <name evidence="8" type="ORF">QO033_04410</name>
</gene>
<feature type="transmembrane region" description="Helical" evidence="6">
    <location>
        <begin position="274"/>
        <end position="292"/>
    </location>
</feature>
<proteinExistence type="inferred from homology"/>
<dbReference type="SUPFAM" id="SSF103481">
    <property type="entry name" value="Multidrug resistance efflux transporter EmrE"/>
    <property type="match status" value="2"/>
</dbReference>
<keyword evidence="3 6" id="KW-0812">Transmembrane</keyword>
<evidence type="ECO:0000256" key="6">
    <source>
        <dbReference type="SAM" id="Phobius"/>
    </source>
</evidence>
<comment type="caution">
    <text evidence="8">The sequence shown here is derived from an EMBL/GenBank/DDBJ whole genome shotgun (WGS) entry which is preliminary data.</text>
</comment>
<feature type="transmembrane region" description="Helical" evidence="6">
    <location>
        <begin position="81"/>
        <end position="99"/>
    </location>
</feature>
<feature type="transmembrane region" description="Helical" evidence="6">
    <location>
        <begin position="43"/>
        <end position="61"/>
    </location>
</feature>
<dbReference type="RefSeq" id="WP_284479715.1">
    <property type="nucleotide sequence ID" value="NZ_JASNJD010000002.1"/>
</dbReference>
<evidence type="ECO:0000256" key="2">
    <source>
        <dbReference type="ARBA" id="ARBA00009853"/>
    </source>
</evidence>
<evidence type="ECO:0000259" key="7">
    <source>
        <dbReference type="Pfam" id="PF00892"/>
    </source>
</evidence>
<dbReference type="PANTHER" id="PTHR22911:SF6">
    <property type="entry name" value="SOLUTE CARRIER FAMILY 35 MEMBER G1"/>
    <property type="match status" value="1"/>
</dbReference>
<evidence type="ECO:0000313" key="9">
    <source>
        <dbReference type="Proteomes" id="UP001243757"/>
    </source>
</evidence>
<dbReference type="Proteomes" id="UP001243757">
    <property type="component" value="Unassembled WGS sequence"/>
</dbReference>
<name>A0ABT7EX36_9RHOB</name>
<comment type="subcellular location">
    <subcellularLocation>
        <location evidence="1">Membrane</location>
        <topology evidence="1">Multi-pass membrane protein</topology>
    </subcellularLocation>
</comment>
<evidence type="ECO:0000256" key="5">
    <source>
        <dbReference type="ARBA" id="ARBA00023136"/>
    </source>
</evidence>
<protein>
    <submittedName>
        <fullName evidence="8">DMT family transporter</fullName>
    </submittedName>
</protein>
<dbReference type="PANTHER" id="PTHR22911">
    <property type="entry name" value="ACYL-MALONYL CONDENSING ENZYME-RELATED"/>
    <property type="match status" value="1"/>
</dbReference>
<feature type="transmembrane region" description="Helical" evidence="6">
    <location>
        <begin position="12"/>
        <end position="31"/>
    </location>
</feature>
<evidence type="ECO:0000256" key="3">
    <source>
        <dbReference type="ARBA" id="ARBA00022692"/>
    </source>
</evidence>
<feature type="transmembrane region" description="Helical" evidence="6">
    <location>
        <begin position="158"/>
        <end position="180"/>
    </location>
</feature>
<keyword evidence="4 6" id="KW-1133">Transmembrane helix</keyword>
<feature type="transmembrane region" description="Helical" evidence="6">
    <location>
        <begin position="129"/>
        <end position="146"/>
    </location>
</feature>
<accession>A0ABT7EX36</accession>
<feature type="domain" description="EamA" evidence="7">
    <location>
        <begin position="14"/>
        <end position="145"/>
    </location>
</feature>
<dbReference type="Pfam" id="PF00892">
    <property type="entry name" value="EamA"/>
    <property type="match status" value="2"/>
</dbReference>
<reference evidence="8 9" key="1">
    <citation type="submission" date="2023-05" db="EMBL/GenBank/DDBJ databases">
        <title>Pseudodonghicola sp. nov.</title>
        <authorList>
            <person name="Huang J."/>
        </authorList>
    </citation>
    <scope>NUCLEOTIDE SEQUENCE [LARGE SCALE GENOMIC DNA]</scope>
    <source>
        <strain evidence="8 9">IC7</strain>
    </source>
</reference>
<keyword evidence="9" id="KW-1185">Reference proteome</keyword>
<feature type="transmembrane region" description="Helical" evidence="6">
    <location>
        <begin position="105"/>
        <end position="122"/>
    </location>
</feature>
<dbReference type="EMBL" id="JASNJD010000002">
    <property type="protein sequence ID" value="MDK3016905.1"/>
    <property type="molecule type" value="Genomic_DNA"/>
</dbReference>
<feature type="domain" description="EamA" evidence="7">
    <location>
        <begin position="161"/>
        <end position="291"/>
    </location>
</feature>
<feature type="transmembrane region" description="Helical" evidence="6">
    <location>
        <begin position="220"/>
        <end position="237"/>
    </location>
</feature>